<name>L0DAY7_SINAD</name>
<reference evidence="2 3" key="1">
    <citation type="submission" date="2012-02" db="EMBL/GenBank/DDBJ databases">
        <title>Complete sequence of chromosome of Singulisphaera acidiphila DSM 18658.</title>
        <authorList>
            <consortium name="US DOE Joint Genome Institute (JGI-PGF)"/>
            <person name="Lucas S."/>
            <person name="Copeland A."/>
            <person name="Lapidus A."/>
            <person name="Glavina del Rio T."/>
            <person name="Dalin E."/>
            <person name="Tice H."/>
            <person name="Bruce D."/>
            <person name="Goodwin L."/>
            <person name="Pitluck S."/>
            <person name="Peters L."/>
            <person name="Ovchinnikova G."/>
            <person name="Chertkov O."/>
            <person name="Kyrpides N."/>
            <person name="Mavromatis K."/>
            <person name="Ivanova N."/>
            <person name="Brettin T."/>
            <person name="Detter J.C."/>
            <person name="Han C."/>
            <person name="Larimer F."/>
            <person name="Land M."/>
            <person name="Hauser L."/>
            <person name="Markowitz V."/>
            <person name="Cheng J.-F."/>
            <person name="Hugenholtz P."/>
            <person name="Woyke T."/>
            <person name="Wu D."/>
            <person name="Tindall B."/>
            <person name="Pomrenke H."/>
            <person name="Brambilla E."/>
            <person name="Klenk H.-P."/>
            <person name="Eisen J.A."/>
        </authorList>
    </citation>
    <scope>NUCLEOTIDE SEQUENCE [LARGE SCALE GENOMIC DNA]</scope>
    <source>
        <strain evidence="3">ATCC BAA-1392 / DSM 18658 / VKM B-2454 / MOB10</strain>
    </source>
</reference>
<dbReference type="KEGG" id="saci:Sinac_1642"/>
<feature type="compositionally biased region" description="Basic and acidic residues" evidence="1">
    <location>
        <begin position="63"/>
        <end position="87"/>
    </location>
</feature>
<protein>
    <submittedName>
        <fullName evidence="2">Uncharacterized protein</fullName>
    </submittedName>
</protein>
<accession>L0DAY7</accession>
<organism evidence="2 3">
    <name type="scientific">Singulisphaera acidiphila (strain ATCC BAA-1392 / DSM 18658 / VKM B-2454 / MOB10)</name>
    <dbReference type="NCBI Taxonomy" id="886293"/>
    <lineage>
        <taxon>Bacteria</taxon>
        <taxon>Pseudomonadati</taxon>
        <taxon>Planctomycetota</taxon>
        <taxon>Planctomycetia</taxon>
        <taxon>Isosphaerales</taxon>
        <taxon>Isosphaeraceae</taxon>
        <taxon>Singulisphaera</taxon>
    </lineage>
</organism>
<evidence type="ECO:0000313" key="3">
    <source>
        <dbReference type="Proteomes" id="UP000010798"/>
    </source>
</evidence>
<feature type="region of interest" description="Disordered" evidence="1">
    <location>
        <begin position="1"/>
        <end position="37"/>
    </location>
</feature>
<dbReference type="EMBL" id="CP003364">
    <property type="protein sequence ID" value="AGA26020.1"/>
    <property type="molecule type" value="Genomic_DNA"/>
</dbReference>
<proteinExistence type="predicted"/>
<dbReference type="STRING" id="886293.Sinac_1642"/>
<dbReference type="Proteomes" id="UP000010798">
    <property type="component" value="Chromosome"/>
</dbReference>
<evidence type="ECO:0000313" key="2">
    <source>
        <dbReference type="EMBL" id="AGA26020.1"/>
    </source>
</evidence>
<dbReference type="AlphaFoldDB" id="L0DAY7"/>
<sequence length="347" mass="37874">MAAKRMNMVVPKPENDLVKDGTIEDSETTDGSTDAIAIGDNPITAVENSEVAKAGNADVVNEDDIRSRAQKDFNEHLAREAEKRAADDDNDRPETQSPSGMKTIPGPTTIVASPTDRRPEPGSIVRFGRQEAMVCATFGNGVVDLVSYVVGQPPEVVQGVEHDPDGTPGTWHWPGEVRPQVTARLDPIAAAQANGQRVPEVGQIVTYLEDTLDMDIFREKLESRRAVVTAVLAPDKVRLKVFERDTPPRFPEKDFAHDPAGVAPNSPIEHGTDRPIRWAFIDEVAIGQPFEAIRIEDHPRNKVPCPICGKSTKFPVPFAEFFGKRHTGCLECLRAAQEGAASVFQMG</sequence>
<feature type="region of interest" description="Disordered" evidence="1">
    <location>
        <begin position="250"/>
        <end position="269"/>
    </location>
</feature>
<feature type="region of interest" description="Disordered" evidence="1">
    <location>
        <begin position="60"/>
        <end position="120"/>
    </location>
</feature>
<feature type="compositionally biased region" description="Basic and acidic residues" evidence="1">
    <location>
        <begin position="13"/>
        <end position="22"/>
    </location>
</feature>
<keyword evidence="3" id="KW-1185">Reference proteome</keyword>
<evidence type="ECO:0000256" key="1">
    <source>
        <dbReference type="SAM" id="MobiDB-lite"/>
    </source>
</evidence>
<gene>
    <name evidence="2" type="ordered locus">Sinac_1642</name>
</gene>
<dbReference type="HOGENOM" id="CLU_798999_0_0_0"/>
<dbReference type="RefSeq" id="WP_015245190.1">
    <property type="nucleotide sequence ID" value="NC_019892.1"/>
</dbReference>